<keyword evidence="2" id="KW-1185">Reference proteome</keyword>
<dbReference type="Pfam" id="PF21820">
    <property type="entry name" value="DUF6886"/>
    <property type="match status" value="2"/>
</dbReference>
<dbReference type="Proteomes" id="UP001596524">
    <property type="component" value="Unassembled WGS sequence"/>
</dbReference>
<comment type="caution">
    <text evidence="1">The sequence shown here is derived from an EMBL/GenBank/DDBJ whole genome shotgun (WGS) entry which is preliminary data.</text>
</comment>
<dbReference type="RefSeq" id="WP_255891340.1">
    <property type="nucleotide sequence ID" value="NZ_JAFMZM010000004.1"/>
</dbReference>
<reference evidence="2" key="1">
    <citation type="journal article" date="2019" name="Int. J. Syst. Evol. Microbiol.">
        <title>The Global Catalogue of Microorganisms (GCM) 10K type strain sequencing project: providing services to taxonomists for standard genome sequencing and annotation.</title>
        <authorList>
            <consortium name="The Broad Institute Genomics Platform"/>
            <consortium name="The Broad Institute Genome Sequencing Center for Infectious Disease"/>
            <person name="Wu L."/>
            <person name="Ma J."/>
        </authorList>
    </citation>
    <scope>NUCLEOTIDE SEQUENCE [LARGE SCALE GENOMIC DNA]</scope>
    <source>
        <strain evidence="2">FCH27</strain>
    </source>
</reference>
<accession>A0ABW2NAN7</accession>
<dbReference type="EMBL" id="JBHTCH010000028">
    <property type="protein sequence ID" value="MFC7362955.1"/>
    <property type="molecule type" value="Genomic_DNA"/>
</dbReference>
<dbReference type="InterPro" id="IPR049253">
    <property type="entry name" value="DUF6886"/>
</dbReference>
<protein>
    <submittedName>
        <fullName evidence="1">DUF6886 family protein</fullName>
    </submittedName>
</protein>
<evidence type="ECO:0000313" key="1">
    <source>
        <dbReference type="EMBL" id="MFC7362955.1"/>
    </source>
</evidence>
<name>A0ABW2NAN7_9ACTN</name>
<organism evidence="1 2">
    <name type="scientific">Nocardioides astragali</name>
    <dbReference type="NCBI Taxonomy" id="1776736"/>
    <lineage>
        <taxon>Bacteria</taxon>
        <taxon>Bacillati</taxon>
        <taxon>Actinomycetota</taxon>
        <taxon>Actinomycetes</taxon>
        <taxon>Propionibacteriales</taxon>
        <taxon>Nocardioidaceae</taxon>
        <taxon>Nocardioides</taxon>
    </lineage>
</organism>
<sequence length="170" mass="18750">MLPRPGELLHFSEDPSIRTFVPHVAATALQPEAYVWTVDALNSPCYWFPRQCPRVCSWGDGATRVHAVEEAWLPTMRTTALYAYRFAAADFEPFGDRPHAHVATRPVAPLRPPVEVDDLVGLHEEHGIELRVMPALEEHFAGVRAAGLEFSAIRMGNAGVGPGGPFATRR</sequence>
<gene>
    <name evidence="1" type="ORF">ACFQO6_21975</name>
</gene>
<evidence type="ECO:0000313" key="2">
    <source>
        <dbReference type="Proteomes" id="UP001596524"/>
    </source>
</evidence>
<proteinExistence type="predicted"/>